<evidence type="ECO:0000259" key="4">
    <source>
        <dbReference type="Pfam" id="PF13193"/>
    </source>
</evidence>
<evidence type="ECO:0000313" key="5">
    <source>
        <dbReference type="EMBL" id="OYV02826.1"/>
    </source>
</evidence>
<keyword evidence="2 5" id="KW-0436">Ligase</keyword>
<organism evidence="5 6">
    <name type="scientific">candidate division WOR-3 bacterium 4484_18</name>
    <dbReference type="NCBI Taxonomy" id="2020626"/>
    <lineage>
        <taxon>Bacteria</taxon>
        <taxon>Bacteria division WOR-3</taxon>
    </lineage>
</organism>
<dbReference type="EMBL" id="NMUJ01000048">
    <property type="protein sequence ID" value="OYV02826.1"/>
    <property type="molecule type" value="Genomic_DNA"/>
</dbReference>
<comment type="caution">
    <text evidence="5">The sequence shown here is derived from an EMBL/GenBank/DDBJ whole genome shotgun (WGS) entry which is preliminary data.</text>
</comment>
<gene>
    <name evidence="5" type="ORF">CGW93_03625</name>
</gene>
<dbReference type="PANTHER" id="PTHR43767:SF9">
    <property type="entry name" value="LONG-CHAIN-FATTY-ACID--COA LIGASE"/>
    <property type="match status" value="1"/>
</dbReference>
<dbReference type="InterPro" id="IPR000873">
    <property type="entry name" value="AMP-dep_synth/lig_dom"/>
</dbReference>
<dbReference type="FunFam" id="3.30.300.30:FF:000008">
    <property type="entry name" value="2,3-dihydroxybenzoate-AMP ligase"/>
    <property type="match status" value="1"/>
</dbReference>
<evidence type="ECO:0000256" key="1">
    <source>
        <dbReference type="ARBA" id="ARBA00006432"/>
    </source>
</evidence>
<feature type="domain" description="AMP-dependent synthetase/ligase" evidence="3">
    <location>
        <begin position="28"/>
        <end position="414"/>
    </location>
</feature>
<sequence length="551" mass="62316">MDKPWMQFYDEGVPTSVEERVDPLPYYLEEDARSAPQFPAIIFYGKTITYGELNKLVNRLANVLRKLGIKEGDKVGLFLPNTPQAIIAFYATLKLGAIVVQNNPLYTARELEHQLKDAEVETLITLDLEELYDKVDQIRNVVGLKNVIVGSLREYLPPTKALLYPFAMRGKIAFVKYGGGIYAWHDVIRTAVPEFVGPELKLDDVALIQYTGATTGTAKGVMLTHRNISINAYQAFLWFKKSLHKQFLSVLPYFHIYGMTTAMNLPIISCSTMVIMPLFKPREIVEAIERYKIYFFPGIPQMFAALTRLPKIERYDLSSLCVCVSGAAPLPREVEVRFEQLSGARLIEGYGLTEASPVTHCNPAYGMKKSGSIGIPWPDTDAKVVDLMTGEEELPPGQEGELIVRGPQVMKGYWKRDGLTSTVLRDGWLYTGDIAKMDEDGFFYIVGRKKDIIIVRGYNVNPEEVEAVLLEHPRIKEVAVIGVPDEVHGEIPKAYVVLEEGVTLEPKEIIDFCRERLAEYKVPKYIEYRDRLPKSIIGKVLRRKLREELIG</sequence>
<dbReference type="SUPFAM" id="SSF56801">
    <property type="entry name" value="Acetyl-CoA synthetase-like"/>
    <property type="match status" value="1"/>
</dbReference>
<dbReference type="Pfam" id="PF00501">
    <property type="entry name" value="AMP-binding"/>
    <property type="match status" value="1"/>
</dbReference>
<accession>A0A257LV47</accession>
<feature type="domain" description="AMP-binding enzyme C-terminal" evidence="4">
    <location>
        <begin position="464"/>
        <end position="539"/>
    </location>
</feature>
<dbReference type="InterPro" id="IPR050237">
    <property type="entry name" value="ATP-dep_AMP-bd_enzyme"/>
</dbReference>
<evidence type="ECO:0000313" key="6">
    <source>
        <dbReference type="Proteomes" id="UP000216312"/>
    </source>
</evidence>
<dbReference type="InterPro" id="IPR045851">
    <property type="entry name" value="AMP-bd_C_sf"/>
</dbReference>
<dbReference type="GO" id="GO:0016877">
    <property type="term" value="F:ligase activity, forming carbon-sulfur bonds"/>
    <property type="evidence" value="ECO:0007669"/>
    <property type="project" value="UniProtKB-ARBA"/>
</dbReference>
<comment type="similarity">
    <text evidence="1">Belongs to the ATP-dependent AMP-binding enzyme family.</text>
</comment>
<protein>
    <submittedName>
        <fullName evidence="5">Long-chain fatty acid--CoA ligase</fullName>
    </submittedName>
</protein>
<dbReference type="Pfam" id="PF13193">
    <property type="entry name" value="AMP-binding_C"/>
    <property type="match status" value="1"/>
</dbReference>
<dbReference type="InterPro" id="IPR025110">
    <property type="entry name" value="AMP-bd_C"/>
</dbReference>
<proteinExistence type="inferred from homology"/>
<dbReference type="Gene3D" id="3.30.300.30">
    <property type="match status" value="1"/>
</dbReference>
<dbReference type="Gene3D" id="3.40.50.12780">
    <property type="entry name" value="N-terminal domain of ligase-like"/>
    <property type="match status" value="1"/>
</dbReference>
<dbReference type="PANTHER" id="PTHR43767">
    <property type="entry name" value="LONG-CHAIN-FATTY-ACID--COA LIGASE"/>
    <property type="match status" value="1"/>
</dbReference>
<dbReference type="InterPro" id="IPR042099">
    <property type="entry name" value="ANL_N_sf"/>
</dbReference>
<reference evidence="6" key="1">
    <citation type="submission" date="2017-07" db="EMBL/GenBank/DDBJ databases">
        <title>Novel pathways for hydrocarbon cycling and metabolic interdependencies in hydrothermal sediment communities.</title>
        <authorList>
            <person name="Dombrowski N."/>
            <person name="Seitz K."/>
            <person name="Teske A."/>
            <person name="Baker B."/>
        </authorList>
    </citation>
    <scope>NUCLEOTIDE SEQUENCE [LARGE SCALE GENOMIC DNA]</scope>
</reference>
<evidence type="ECO:0000256" key="2">
    <source>
        <dbReference type="ARBA" id="ARBA00022598"/>
    </source>
</evidence>
<dbReference type="Proteomes" id="UP000216312">
    <property type="component" value="Unassembled WGS sequence"/>
</dbReference>
<dbReference type="AlphaFoldDB" id="A0A257LV47"/>
<evidence type="ECO:0000259" key="3">
    <source>
        <dbReference type="Pfam" id="PF00501"/>
    </source>
</evidence>
<dbReference type="CDD" id="cd05936">
    <property type="entry name" value="FC-FACS_FadD_like"/>
    <property type="match status" value="1"/>
</dbReference>
<name>A0A257LV47_UNCW3</name>